<evidence type="ECO:0000313" key="8">
    <source>
        <dbReference type="Proteomes" id="UP000488956"/>
    </source>
</evidence>
<dbReference type="Proteomes" id="UP000440732">
    <property type="component" value="Unassembled WGS sequence"/>
</dbReference>
<dbReference type="Proteomes" id="UP000488956">
    <property type="component" value="Unassembled WGS sequence"/>
</dbReference>
<dbReference type="EMBL" id="QXGA01000517">
    <property type="protein sequence ID" value="KAE9144753.1"/>
    <property type="molecule type" value="Genomic_DNA"/>
</dbReference>
<dbReference type="Proteomes" id="UP000429523">
    <property type="component" value="Unassembled WGS sequence"/>
</dbReference>
<dbReference type="EMBL" id="QXGF01000608">
    <property type="protein sequence ID" value="KAE8937825.1"/>
    <property type="molecule type" value="Genomic_DNA"/>
</dbReference>
<dbReference type="EMBL" id="QXFX01000531">
    <property type="protein sequence ID" value="KAE9112351.1"/>
    <property type="molecule type" value="Genomic_DNA"/>
</dbReference>
<evidence type="ECO:0000313" key="4">
    <source>
        <dbReference type="EMBL" id="KAE9310140.1"/>
    </source>
</evidence>
<dbReference type="EMBL" id="QXGE01000519">
    <property type="protein sequence ID" value="KAE9310140.1"/>
    <property type="molecule type" value="Genomic_DNA"/>
</dbReference>
<evidence type="ECO:0000313" key="6">
    <source>
        <dbReference type="Proteomes" id="UP000437068"/>
    </source>
</evidence>
<evidence type="ECO:0000313" key="3">
    <source>
        <dbReference type="EMBL" id="KAE9144753.1"/>
    </source>
</evidence>
<evidence type="ECO:0000313" key="5">
    <source>
        <dbReference type="Proteomes" id="UP000429523"/>
    </source>
</evidence>
<dbReference type="AlphaFoldDB" id="A0A6A3EWR3"/>
<organism evidence="1 5">
    <name type="scientific">Phytophthora fragariae</name>
    <dbReference type="NCBI Taxonomy" id="53985"/>
    <lineage>
        <taxon>Eukaryota</taxon>
        <taxon>Sar</taxon>
        <taxon>Stramenopiles</taxon>
        <taxon>Oomycota</taxon>
        <taxon>Peronosporomycetes</taxon>
        <taxon>Peronosporales</taxon>
        <taxon>Peronosporaceae</taxon>
        <taxon>Phytophthora</taxon>
    </lineage>
</organism>
<reference evidence="5 6" key="1">
    <citation type="submission" date="2018-08" db="EMBL/GenBank/DDBJ databases">
        <title>Genomic investigation of the strawberry pathogen Phytophthora fragariae indicates pathogenicity is determined by transcriptional variation in three key races.</title>
        <authorList>
            <person name="Adams T.M."/>
            <person name="Armitage A.D."/>
            <person name="Sobczyk M.K."/>
            <person name="Bates H.J."/>
            <person name="Dunwell J.M."/>
            <person name="Nellist C.F."/>
            <person name="Harrison R.J."/>
        </authorList>
    </citation>
    <scope>NUCLEOTIDE SEQUENCE [LARGE SCALE GENOMIC DNA]</scope>
    <source>
        <strain evidence="4 6">A4</strain>
        <strain evidence="3 7">NOV-5</strain>
        <strain evidence="1 5">NOV-9</strain>
        <strain evidence="2 8">ONT-3</strain>
    </source>
</reference>
<gene>
    <name evidence="4" type="ORF">PF001_g10345</name>
    <name evidence="3" type="ORF">PF006_g10343</name>
    <name evidence="1" type="ORF">PF009_g12282</name>
    <name evidence="2" type="ORF">PF010_g10477</name>
</gene>
<evidence type="ECO:0000313" key="2">
    <source>
        <dbReference type="EMBL" id="KAE9112351.1"/>
    </source>
</evidence>
<comment type="caution">
    <text evidence="1">The sequence shown here is derived from an EMBL/GenBank/DDBJ whole genome shotgun (WGS) entry which is preliminary data.</text>
</comment>
<evidence type="ECO:0000313" key="1">
    <source>
        <dbReference type="EMBL" id="KAE8937825.1"/>
    </source>
</evidence>
<dbReference type="Proteomes" id="UP000437068">
    <property type="component" value="Unassembled WGS sequence"/>
</dbReference>
<name>A0A6A3EWR3_9STRA</name>
<accession>A0A6A3EWR3</accession>
<sequence>MLGQNLSASIALLCYNSRRQLGIVVGADPIGSILADPEDLNDENRLQSYQV</sequence>
<evidence type="ECO:0000313" key="7">
    <source>
        <dbReference type="Proteomes" id="UP000440732"/>
    </source>
</evidence>
<protein>
    <submittedName>
        <fullName evidence="1">Uncharacterized protein</fullName>
    </submittedName>
</protein>
<proteinExistence type="predicted"/>